<comment type="function">
    <text evidence="8">Nucleotidyltransferase involved in the post-translational modification of proteins. It can catalyze the addition of adenosine monophosphate (AMP) or uridine monophosphate (UMP) to a protein, resulting in modifications known as AMPylation and UMPylation.</text>
</comment>
<comment type="catalytic activity">
    <reaction evidence="8">
        <text>L-seryl-[protein] + UTP = O-(5'-uridylyl)-L-seryl-[protein] + diphosphate</text>
        <dbReference type="Rhea" id="RHEA:64604"/>
        <dbReference type="Rhea" id="RHEA-COMP:9863"/>
        <dbReference type="Rhea" id="RHEA-COMP:16635"/>
        <dbReference type="ChEBI" id="CHEBI:29999"/>
        <dbReference type="ChEBI" id="CHEBI:33019"/>
        <dbReference type="ChEBI" id="CHEBI:46398"/>
        <dbReference type="ChEBI" id="CHEBI:156051"/>
    </reaction>
</comment>
<evidence type="ECO:0000256" key="1">
    <source>
        <dbReference type="ARBA" id="ARBA00009747"/>
    </source>
</evidence>
<keyword evidence="3 8" id="KW-0548">Nucleotidyltransferase</keyword>
<keyword evidence="6 8" id="KW-0067">ATP-binding</keyword>
<comment type="catalytic activity">
    <reaction evidence="8">
        <text>L-tyrosyl-[protein] + UTP = O-(5'-uridylyl)-L-tyrosyl-[protein] + diphosphate</text>
        <dbReference type="Rhea" id="RHEA:83887"/>
        <dbReference type="Rhea" id="RHEA-COMP:10136"/>
        <dbReference type="Rhea" id="RHEA-COMP:20238"/>
        <dbReference type="ChEBI" id="CHEBI:33019"/>
        <dbReference type="ChEBI" id="CHEBI:46398"/>
        <dbReference type="ChEBI" id="CHEBI:46858"/>
        <dbReference type="ChEBI" id="CHEBI:90602"/>
    </reaction>
</comment>
<evidence type="ECO:0000256" key="5">
    <source>
        <dbReference type="ARBA" id="ARBA00022741"/>
    </source>
</evidence>
<name>A0ABT1U628_9GAMM</name>
<comment type="cofactor">
    <cofactor evidence="8">
        <name>Mg(2+)</name>
        <dbReference type="ChEBI" id="CHEBI:18420"/>
    </cofactor>
    <cofactor evidence="8">
        <name>Mn(2+)</name>
        <dbReference type="ChEBI" id="CHEBI:29035"/>
    </cofactor>
</comment>
<feature type="binding site" evidence="8">
    <location>
        <position position="112"/>
    </location>
    <ligand>
        <name>ATP</name>
        <dbReference type="ChEBI" id="CHEBI:30616"/>
    </ligand>
</feature>
<gene>
    <name evidence="8" type="primary">ydiU</name>
    <name evidence="8" type="synonym">selO</name>
    <name evidence="9" type="ORF">NP596_12535</name>
</gene>
<organism evidence="9 10">
    <name type="scientific">Methylomonas rivi</name>
    <dbReference type="NCBI Taxonomy" id="2952226"/>
    <lineage>
        <taxon>Bacteria</taxon>
        <taxon>Pseudomonadati</taxon>
        <taxon>Pseudomonadota</taxon>
        <taxon>Gammaproteobacteria</taxon>
        <taxon>Methylococcales</taxon>
        <taxon>Methylococcaceae</taxon>
        <taxon>Methylomonas</taxon>
    </lineage>
</organism>
<dbReference type="EC" id="2.7.7.-" evidence="8"/>
<comment type="catalytic activity">
    <reaction evidence="8">
        <text>L-histidyl-[protein] + UTP = N(tele)-(5'-uridylyl)-L-histidyl-[protein] + diphosphate</text>
        <dbReference type="Rhea" id="RHEA:83891"/>
        <dbReference type="Rhea" id="RHEA-COMP:9745"/>
        <dbReference type="Rhea" id="RHEA-COMP:20239"/>
        <dbReference type="ChEBI" id="CHEBI:29979"/>
        <dbReference type="ChEBI" id="CHEBI:33019"/>
        <dbReference type="ChEBI" id="CHEBI:46398"/>
        <dbReference type="ChEBI" id="CHEBI:233474"/>
    </reaction>
</comment>
<evidence type="ECO:0000256" key="7">
    <source>
        <dbReference type="ARBA" id="ARBA00022842"/>
    </source>
</evidence>
<feature type="active site" description="Proton acceptor" evidence="8">
    <location>
        <position position="280"/>
    </location>
</feature>
<keyword evidence="8" id="KW-0464">Manganese</keyword>
<dbReference type="NCBIfam" id="NF000658">
    <property type="entry name" value="PRK00029.1"/>
    <property type="match status" value="1"/>
</dbReference>
<dbReference type="HAMAP" id="MF_00692">
    <property type="entry name" value="SelO"/>
    <property type="match status" value="1"/>
</dbReference>
<reference evidence="9 10" key="1">
    <citation type="submission" date="2022-07" db="EMBL/GenBank/DDBJ databases">
        <title>Methylomonas rivi sp. nov., Methylomonas rosea sp. nov., Methylomonas aureus sp. nov. and Methylomonas subterranea sp. nov., four novel methanotrophs isolated from a freshwater creek and the deep terrestrial subsurface.</title>
        <authorList>
            <person name="Abin C."/>
            <person name="Sankaranarayanan K."/>
            <person name="Garner C."/>
            <person name="Sindelar R."/>
            <person name="Kotary K."/>
            <person name="Garner R."/>
            <person name="Barclay S."/>
            <person name="Lawson P."/>
            <person name="Krumholz L."/>
        </authorList>
    </citation>
    <scope>NUCLEOTIDE SEQUENCE [LARGE SCALE GENOMIC DNA]</scope>
    <source>
        <strain evidence="9 10">WSC-6</strain>
    </source>
</reference>
<dbReference type="RefSeq" id="WP_256615702.1">
    <property type="nucleotide sequence ID" value="NZ_JANIBK010000065.1"/>
</dbReference>
<proteinExistence type="inferred from homology"/>
<keyword evidence="2 8" id="KW-0808">Transferase</keyword>
<feature type="binding site" evidence="8">
    <location>
        <position position="210"/>
    </location>
    <ligand>
        <name>ATP</name>
        <dbReference type="ChEBI" id="CHEBI:30616"/>
    </ligand>
</feature>
<sequence>MPTQANNNPLDALHFDNRFVHELPGDPEADNYRRQVYQSCYSRVLPKTVKAPHLVAYSKEMAEQLNLPEAACQSEVFCQVFAGNRLLDGMEPYAMNYGGQQFGHWAGQLGDGRAINLGEVVNRQGRRWTLQLKGAGPTPYSRSADGLAVLRSSIREFLCSEAMHHLGVPTTRALSVILTGEHVVRDMFYDGNPQLEPGAVVCRVAPSFIRFGNFQLFTARDDLETLKQLVDFTIETDFPHLGQPNKAVYLQWFAEICRSTAEMIVHWQRVGFVHGVMNTDNMSILGLTIDYGPYGWLENYDPDWTPNTTDAQGRRYRFGNQPKIAYWNLVQLANALYPLILKAEPLQEALTAFTNTFEQAWQRTLADKLGLTAFDPAGDETLAADLATLLQAAETDMTLFYRGLSAIEATDTVAAFQTHIEACSYAPLSVETQGLAEAWFNTYQTRLRRDKRPQNERQQVMDAVNPLYVLRNYLAQQAIDLAEQGDFGEVWELLEVLRQPYTEQAGKQRFAEKRPDWAKQRAGCSMLSCSS</sequence>
<keyword evidence="5 8" id="KW-0547">Nucleotide-binding</keyword>
<keyword evidence="7 8" id="KW-0460">Magnesium</keyword>
<feature type="binding site" evidence="8">
    <location>
        <position position="113"/>
    </location>
    <ligand>
        <name>ATP</name>
        <dbReference type="ChEBI" id="CHEBI:30616"/>
    </ligand>
</feature>
<feature type="binding site" evidence="8">
    <location>
        <position position="110"/>
    </location>
    <ligand>
        <name>ATP</name>
        <dbReference type="ChEBI" id="CHEBI:30616"/>
    </ligand>
</feature>
<dbReference type="Pfam" id="PF02696">
    <property type="entry name" value="SelO"/>
    <property type="match status" value="1"/>
</dbReference>
<accession>A0ABT1U628</accession>
<keyword evidence="10" id="KW-1185">Reference proteome</keyword>
<evidence type="ECO:0000256" key="3">
    <source>
        <dbReference type="ARBA" id="ARBA00022695"/>
    </source>
</evidence>
<protein>
    <recommendedName>
        <fullName evidence="8">Protein nucleotidyltransferase YdiU</fullName>
        <ecNumber evidence="8">2.7.7.-</ecNumber>
    </recommendedName>
    <alternativeName>
        <fullName evidence="8">Protein adenylyltransferase YdiU</fullName>
        <ecNumber evidence="8">2.7.7.108</ecNumber>
    </alternativeName>
    <alternativeName>
        <fullName evidence="8">Protein uridylyltransferase YdiU</fullName>
        <ecNumber evidence="8">2.7.7.-</ecNumber>
    </alternativeName>
</protein>
<dbReference type="PANTHER" id="PTHR32057">
    <property type="entry name" value="PROTEIN ADENYLYLTRANSFERASE SELO, MITOCHONDRIAL"/>
    <property type="match status" value="1"/>
</dbReference>
<dbReference type="PANTHER" id="PTHR32057:SF14">
    <property type="entry name" value="PROTEIN ADENYLYLTRANSFERASE SELO, MITOCHONDRIAL"/>
    <property type="match status" value="1"/>
</dbReference>
<comment type="caution">
    <text evidence="9">The sequence shown here is derived from an EMBL/GenBank/DDBJ whole genome shotgun (WGS) entry which is preliminary data.</text>
</comment>
<evidence type="ECO:0000256" key="4">
    <source>
        <dbReference type="ARBA" id="ARBA00022723"/>
    </source>
</evidence>
<feature type="binding site" evidence="8">
    <location>
        <position position="203"/>
    </location>
    <ligand>
        <name>ATP</name>
        <dbReference type="ChEBI" id="CHEBI:30616"/>
    </ligand>
</feature>
<comment type="similarity">
    <text evidence="1 8">Belongs to the SELO family.</text>
</comment>
<dbReference type="InterPro" id="IPR003846">
    <property type="entry name" value="SelO"/>
</dbReference>
<dbReference type="EC" id="2.7.7.108" evidence="8"/>
<feature type="binding site" evidence="8">
    <location>
        <position position="281"/>
    </location>
    <ligand>
        <name>Mg(2+)</name>
        <dbReference type="ChEBI" id="CHEBI:18420"/>
    </ligand>
</feature>
<feature type="binding site" evidence="8">
    <location>
        <position position="146"/>
    </location>
    <ligand>
        <name>ATP</name>
        <dbReference type="ChEBI" id="CHEBI:30616"/>
    </ligand>
</feature>
<evidence type="ECO:0000313" key="9">
    <source>
        <dbReference type="EMBL" id="MCQ8129280.1"/>
    </source>
</evidence>
<feature type="binding site" evidence="8">
    <location>
        <position position="290"/>
    </location>
    <ligand>
        <name>ATP</name>
        <dbReference type="ChEBI" id="CHEBI:30616"/>
    </ligand>
</feature>
<evidence type="ECO:0000256" key="8">
    <source>
        <dbReference type="HAMAP-Rule" id="MF_00692"/>
    </source>
</evidence>
<dbReference type="Proteomes" id="UP001524586">
    <property type="component" value="Unassembled WGS sequence"/>
</dbReference>
<comment type="catalytic activity">
    <reaction evidence="8">
        <text>L-tyrosyl-[protein] + ATP = O-(5'-adenylyl)-L-tyrosyl-[protein] + diphosphate</text>
        <dbReference type="Rhea" id="RHEA:54288"/>
        <dbReference type="Rhea" id="RHEA-COMP:10136"/>
        <dbReference type="Rhea" id="RHEA-COMP:13846"/>
        <dbReference type="ChEBI" id="CHEBI:30616"/>
        <dbReference type="ChEBI" id="CHEBI:33019"/>
        <dbReference type="ChEBI" id="CHEBI:46858"/>
        <dbReference type="ChEBI" id="CHEBI:83624"/>
        <dbReference type="EC" id="2.7.7.108"/>
    </reaction>
</comment>
<feature type="binding site" evidence="8">
    <location>
        <position position="145"/>
    </location>
    <ligand>
        <name>ATP</name>
        <dbReference type="ChEBI" id="CHEBI:30616"/>
    </ligand>
</feature>
<feature type="binding site" evidence="8">
    <location>
        <position position="133"/>
    </location>
    <ligand>
        <name>ATP</name>
        <dbReference type="ChEBI" id="CHEBI:30616"/>
    </ligand>
</feature>
<feature type="binding site" evidence="8">
    <location>
        <position position="290"/>
    </location>
    <ligand>
        <name>Mg(2+)</name>
        <dbReference type="ChEBI" id="CHEBI:18420"/>
    </ligand>
</feature>
<comment type="catalytic activity">
    <reaction evidence="8">
        <text>L-threonyl-[protein] + ATP = 3-O-(5'-adenylyl)-L-threonyl-[protein] + diphosphate</text>
        <dbReference type="Rhea" id="RHEA:54292"/>
        <dbReference type="Rhea" id="RHEA-COMP:11060"/>
        <dbReference type="Rhea" id="RHEA-COMP:13847"/>
        <dbReference type="ChEBI" id="CHEBI:30013"/>
        <dbReference type="ChEBI" id="CHEBI:30616"/>
        <dbReference type="ChEBI" id="CHEBI:33019"/>
        <dbReference type="ChEBI" id="CHEBI:138113"/>
        <dbReference type="EC" id="2.7.7.108"/>
    </reaction>
</comment>
<comment type="catalytic activity">
    <reaction evidence="8">
        <text>L-seryl-[protein] + ATP = 3-O-(5'-adenylyl)-L-seryl-[protein] + diphosphate</text>
        <dbReference type="Rhea" id="RHEA:58120"/>
        <dbReference type="Rhea" id="RHEA-COMP:9863"/>
        <dbReference type="Rhea" id="RHEA-COMP:15073"/>
        <dbReference type="ChEBI" id="CHEBI:29999"/>
        <dbReference type="ChEBI" id="CHEBI:30616"/>
        <dbReference type="ChEBI" id="CHEBI:33019"/>
        <dbReference type="ChEBI" id="CHEBI:142516"/>
        <dbReference type="EC" id="2.7.7.108"/>
    </reaction>
</comment>
<keyword evidence="4 8" id="KW-0479">Metal-binding</keyword>
<evidence type="ECO:0000256" key="2">
    <source>
        <dbReference type="ARBA" id="ARBA00022679"/>
    </source>
</evidence>
<dbReference type="EMBL" id="JANIBK010000065">
    <property type="protein sequence ID" value="MCQ8129280.1"/>
    <property type="molecule type" value="Genomic_DNA"/>
</dbReference>
<evidence type="ECO:0000256" key="6">
    <source>
        <dbReference type="ARBA" id="ARBA00022840"/>
    </source>
</evidence>
<evidence type="ECO:0000313" key="10">
    <source>
        <dbReference type="Proteomes" id="UP001524586"/>
    </source>
</evidence>